<keyword evidence="1" id="KW-0812">Transmembrane</keyword>
<accession>A0AB39WLP3</accession>
<gene>
    <name evidence="3" type="ORF">AB3G32_01685</name>
</gene>
<keyword evidence="3" id="KW-0012">Acyltransferase</keyword>
<dbReference type="InterPro" id="IPR002656">
    <property type="entry name" value="Acyl_transf_3_dom"/>
</dbReference>
<feature type="transmembrane region" description="Helical" evidence="1">
    <location>
        <begin position="316"/>
        <end position="335"/>
    </location>
</feature>
<feature type="transmembrane region" description="Helical" evidence="1">
    <location>
        <begin position="164"/>
        <end position="182"/>
    </location>
</feature>
<dbReference type="EC" id="2.3.-.-" evidence="3"/>
<name>A0AB39WLP3_9FLAO</name>
<sequence length="355" mass="41880">MNKKLDKLEAIRGFAAIYVIFHHTLKKGLIFGGIDFSFIFRFGQEAVILFFILSGFVIEYSFSKSKDHTFKTYFLKRFLRIYVPLFCVFLLNLLIVYFNDKDFNFSLLTFIGNILMLQDVSSLKPNVIINTFLGNLPLWSLSYEWWFYMLYFPIVKFLKNKSSNFVYLIGICAAITYLFYPNFLNRELFYFVIWWSGVVLARVYVLNNEIKLINLKNLFVSLFIIIIILTLNVFLNYKGGTVGLSPILELRHFIFSFVIILVALGWYKFKWIGFDYTIGIFKRVAPISFGLYISHYFLISNASYLNAIILNKNIKLIIYIINCILFSYLIERLFYPFVSKCFFRKSIILKTTNNI</sequence>
<keyword evidence="1" id="KW-1133">Transmembrane helix</keyword>
<feature type="transmembrane region" description="Helical" evidence="1">
    <location>
        <begin position="38"/>
        <end position="58"/>
    </location>
</feature>
<feature type="transmembrane region" description="Helical" evidence="1">
    <location>
        <begin position="250"/>
        <end position="269"/>
    </location>
</feature>
<dbReference type="AlphaFoldDB" id="A0AB39WLP3"/>
<dbReference type="GO" id="GO:0016747">
    <property type="term" value="F:acyltransferase activity, transferring groups other than amino-acyl groups"/>
    <property type="evidence" value="ECO:0007669"/>
    <property type="project" value="InterPro"/>
</dbReference>
<dbReference type="Pfam" id="PF01757">
    <property type="entry name" value="Acyl_transf_3"/>
    <property type="match status" value="1"/>
</dbReference>
<feature type="domain" description="Acyltransferase 3" evidence="2">
    <location>
        <begin position="7"/>
        <end position="331"/>
    </location>
</feature>
<dbReference type="PANTHER" id="PTHR23028">
    <property type="entry name" value="ACETYLTRANSFERASE"/>
    <property type="match status" value="1"/>
</dbReference>
<organism evidence="3">
    <name type="scientific">Flavobacterium sp. WC2429</name>
    <dbReference type="NCBI Taxonomy" id="3234140"/>
    <lineage>
        <taxon>Bacteria</taxon>
        <taxon>Pseudomonadati</taxon>
        <taxon>Bacteroidota</taxon>
        <taxon>Flavobacteriia</taxon>
        <taxon>Flavobacteriales</taxon>
        <taxon>Flavobacteriaceae</taxon>
        <taxon>Flavobacterium</taxon>
    </lineage>
</organism>
<reference evidence="3" key="1">
    <citation type="submission" date="2024-07" db="EMBL/GenBank/DDBJ databases">
        <authorList>
            <person name="Biller S.J."/>
        </authorList>
    </citation>
    <scope>NUCLEOTIDE SEQUENCE</scope>
    <source>
        <strain evidence="3">WC2429</strain>
    </source>
</reference>
<dbReference type="PANTHER" id="PTHR23028:SF134">
    <property type="entry name" value="PUTATIVE (AFU_ORTHOLOGUE AFUA_4G08520)-RELATED"/>
    <property type="match status" value="1"/>
</dbReference>
<feature type="transmembrane region" description="Helical" evidence="1">
    <location>
        <begin position="188"/>
        <end position="206"/>
    </location>
</feature>
<evidence type="ECO:0000256" key="1">
    <source>
        <dbReference type="SAM" id="Phobius"/>
    </source>
</evidence>
<keyword evidence="1" id="KW-0472">Membrane</keyword>
<proteinExistence type="predicted"/>
<dbReference type="InterPro" id="IPR050879">
    <property type="entry name" value="Acyltransferase_3"/>
</dbReference>
<evidence type="ECO:0000259" key="2">
    <source>
        <dbReference type="Pfam" id="PF01757"/>
    </source>
</evidence>
<keyword evidence="3" id="KW-0808">Transferase</keyword>
<evidence type="ECO:0000313" key="3">
    <source>
        <dbReference type="EMBL" id="XDV02383.1"/>
    </source>
</evidence>
<dbReference type="RefSeq" id="WP_369765669.1">
    <property type="nucleotide sequence ID" value="NZ_CP165627.1"/>
</dbReference>
<feature type="transmembrane region" description="Helical" evidence="1">
    <location>
        <begin position="79"/>
        <end position="98"/>
    </location>
</feature>
<dbReference type="EMBL" id="CP165627">
    <property type="protein sequence ID" value="XDV02383.1"/>
    <property type="molecule type" value="Genomic_DNA"/>
</dbReference>
<feature type="transmembrane region" description="Helical" evidence="1">
    <location>
        <begin position="127"/>
        <end position="152"/>
    </location>
</feature>
<feature type="transmembrane region" description="Helical" evidence="1">
    <location>
        <begin position="289"/>
        <end position="310"/>
    </location>
</feature>
<feature type="transmembrane region" description="Helical" evidence="1">
    <location>
        <begin position="218"/>
        <end position="238"/>
    </location>
</feature>
<protein>
    <submittedName>
        <fullName evidence="3">Acyltransferase family protein</fullName>
        <ecNumber evidence="3">2.3.-.-</ecNumber>
    </submittedName>
</protein>